<dbReference type="AlphaFoldDB" id="A0A401IUW4"/>
<keyword evidence="2" id="KW-1185">Reference proteome</keyword>
<evidence type="ECO:0000313" key="1">
    <source>
        <dbReference type="EMBL" id="GBG95331.1"/>
    </source>
</evidence>
<reference evidence="1 2" key="1">
    <citation type="journal article" date="2019" name="Int. J. Syst. Evol. Microbiol.">
        <title>Lactobacillus salitolerans sp. nov., a novel lactic acid bacterium isolated from spent mushroom substrates.</title>
        <authorList>
            <person name="Tohno M."/>
            <person name="Tanizawa Y."/>
            <person name="Kojima Y."/>
            <person name="Sakamoto M."/>
            <person name="Nakamura Y."/>
            <person name="Ohkuma M."/>
            <person name="Kobayashi H."/>
        </authorList>
    </citation>
    <scope>NUCLEOTIDE SEQUENCE [LARGE SCALE GENOMIC DNA]</scope>
    <source>
        <strain evidence="1 2">YK43</strain>
    </source>
</reference>
<accession>A0A401IUW4</accession>
<dbReference type="SUPFAM" id="SSF50118">
    <property type="entry name" value="Cell growth inhibitor/plasmid maintenance toxic component"/>
    <property type="match status" value="1"/>
</dbReference>
<evidence type="ECO:0000313" key="2">
    <source>
        <dbReference type="Proteomes" id="UP000286848"/>
    </source>
</evidence>
<dbReference type="EMBL" id="BFFP01000032">
    <property type="protein sequence ID" value="GBG95331.1"/>
    <property type="molecule type" value="Genomic_DNA"/>
</dbReference>
<name>A0A401IUW4_9LACO</name>
<comment type="caution">
    <text evidence="1">The sequence shown here is derived from an EMBL/GenBank/DDBJ whole genome shotgun (WGS) entry which is preliminary data.</text>
</comment>
<gene>
    <name evidence="1" type="ORF">LFYK43_17900</name>
</gene>
<dbReference type="Proteomes" id="UP000286848">
    <property type="component" value="Unassembled WGS sequence"/>
</dbReference>
<sequence length="53" mass="6381">MKNMRLPQIWKIGTIYTEQIRSVDFTVRHWEKVEKIPADLLDEIRKKATLVLQ</sequence>
<organism evidence="1 2">
    <name type="scientific">Ligilactobacillus salitolerans</name>
    <dbReference type="NCBI Taxonomy" id="1808352"/>
    <lineage>
        <taxon>Bacteria</taxon>
        <taxon>Bacillati</taxon>
        <taxon>Bacillota</taxon>
        <taxon>Bacilli</taxon>
        <taxon>Lactobacillales</taxon>
        <taxon>Lactobacillaceae</taxon>
        <taxon>Ligilactobacillus</taxon>
    </lineage>
</organism>
<proteinExistence type="predicted"/>
<protein>
    <submittedName>
        <fullName evidence="1">Uncharacterized protein</fullName>
    </submittedName>
</protein>